<sequence>MFRWLAALIIIVPAAELWGIIQMGRWIGGWQTFGLLLLSGFGGAWLARNEGRKVWREAQHQLQSGQMPGKALLDGLCVLAGGLLLVMPGFISDIVGVTLLFPLTRPFYRLLLYAGLERLVRTGSLSIRGGPFRR</sequence>
<name>A0A3G3JTC0_9BACL</name>
<gene>
    <name evidence="2" type="ORF">EAV92_02030</name>
</gene>
<protein>
    <submittedName>
        <fullName evidence="2">FxsA family protein</fullName>
    </submittedName>
</protein>
<keyword evidence="1" id="KW-0812">Transmembrane</keyword>
<dbReference type="EMBL" id="CP033433">
    <property type="protein sequence ID" value="AYQ71468.1"/>
    <property type="molecule type" value="Genomic_DNA"/>
</dbReference>
<dbReference type="Proteomes" id="UP000269097">
    <property type="component" value="Chromosome"/>
</dbReference>
<dbReference type="GO" id="GO:0016020">
    <property type="term" value="C:membrane"/>
    <property type="evidence" value="ECO:0007669"/>
    <property type="project" value="InterPro"/>
</dbReference>
<keyword evidence="3" id="KW-1185">Reference proteome</keyword>
<dbReference type="PANTHER" id="PTHR35335:SF1">
    <property type="entry name" value="UPF0716 PROTEIN FXSA"/>
    <property type="match status" value="1"/>
</dbReference>
<dbReference type="PANTHER" id="PTHR35335">
    <property type="entry name" value="UPF0716 PROTEIN FXSA"/>
    <property type="match status" value="1"/>
</dbReference>
<evidence type="ECO:0000256" key="1">
    <source>
        <dbReference type="SAM" id="Phobius"/>
    </source>
</evidence>
<dbReference type="AlphaFoldDB" id="A0A3G3JTC0"/>
<keyword evidence="1" id="KW-1133">Transmembrane helix</keyword>
<feature type="transmembrane region" description="Helical" evidence="1">
    <location>
        <begin position="76"/>
        <end position="101"/>
    </location>
</feature>
<evidence type="ECO:0000313" key="2">
    <source>
        <dbReference type="EMBL" id="AYQ71468.1"/>
    </source>
</evidence>
<reference evidence="2 3" key="1">
    <citation type="submission" date="2018-10" db="EMBL/GenBank/DDBJ databases">
        <title>Genome Sequence of Cohnella sp.</title>
        <authorList>
            <person name="Srinivasan S."/>
            <person name="Kim M.K."/>
        </authorList>
    </citation>
    <scope>NUCLEOTIDE SEQUENCE [LARGE SCALE GENOMIC DNA]</scope>
    <source>
        <strain evidence="2 3">18JY8-7</strain>
    </source>
</reference>
<dbReference type="Pfam" id="PF04186">
    <property type="entry name" value="FxsA"/>
    <property type="match status" value="1"/>
</dbReference>
<accession>A0A3G3JTC0</accession>
<feature type="transmembrane region" description="Helical" evidence="1">
    <location>
        <begin position="27"/>
        <end position="47"/>
    </location>
</feature>
<dbReference type="InterPro" id="IPR007313">
    <property type="entry name" value="FxsA"/>
</dbReference>
<dbReference type="KEGG" id="coh:EAV92_02030"/>
<evidence type="ECO:0000313" key="3">
    <source>
        <dbReference type="Proteomes" id="UP000269097"/>
    </source>
</evidence>
<proteinExistence type="predicted"/>
<dbReference type="NCBIfam" id="NF008528">
    <property type="entry name" value="PRK11463.1-2"/>
    <property type="match status" value="1"/>
</dbReference>
<keyword evidence="1" id="KW-0472">Membrane</keyword>
<dbReference type="RefSeq" id="WP_123039531.1">
    <property type="nucleotide sequence ID" value="NZ_CP033433.1"/>
</dbReference>
<organism evidence="2 3">
    <name type="scientific">Cohnella candidum</name>
    <dbReference type="NCBI Taxonomy" id="2674991"/>
    <lineage>
        <taxon>Bacteria</taxon>
        <taxon>Bacillati</taxon>
        <taxon>Bacillota</taxon>
        <taxon>Bacilli</taxon>
        <taxon>Bacillales</taxon>
        <taxon>Paenibacillaceae</taxon>
        <taxon>Cohnella</taxon>
    </lineage>
</organism>